<dbReference type="InterPro" id="IPR029004">
    <property type="entry name" value="Ribosomal_eL28/Mak16"/>
</dbReference>
<dbReference type="Gene3D" id="3.30.390.110">
    <property type="match status" value="1"/>
</dbReference>
<evidence type="ECO:0000313" key="9">
    <source>
        <dbReference type="Proteomes" id="UP001266305"/>
    </source>
</evidence>
<evidence type="ECO:0000256" key="6">
    <source>
        <dbReference type="SAM" id="MobiDB-lite"/>
    </source>
</evidence>
<proteinExistence type="inferred from homology"/>
<dbReference type="EMBL" id="JASSZA010000002">
    <property type="protein sequence ID" value="KAK2116968.1"/>
    <property type="molecule type" value="Genomic_DNA"/>
</dbReference>
<accession>A0ABQ9W5R7</accession>
<evidence type="ECO:0000256" key="4">
    <source>
        <dbReference type="ARBA" id="ARBA00035223"/>
    </source>
</evidence>
<keyword evidence="9" id="KW-1185">Reference proteome</keyword>
<evidence type="ECO:0000259" key="7">
    <source>
        <dbReference type="Pfam" id="PF01778"/>
    </source>
</evidence>
<protein>
    <recommendedName>
        <fullName evidence="4">Large ribosomal subunit protein eL28</fullName>
    </recommendedName>
    <alternativeName>
        <fullName evidence="5">60S ribosomal protein L28</fullName>
    </alternativeName>
</protein>
<feature type="region of interest" description="Disordered" evidence="6">
    <location>
        <begin position="126"/>
        <end position="145"/>
    </location>
</feature>
<dbReference type="Pfam" id="PF01778">
    <property type="entry name" value="Ribosomal_L28e"/>
    <property type="match status" value="1"/>
</dbReference>
<evidence type="ECO:0000256" key="5">
    <source>
        <dbReference type="ARBA" id="ARBA00035330"/>
    </source>
</evidence>
<reference evidence="8 9" key="1">
    <citation type="submission" date="2023-05" db="EMBL/GenBank/DDBJ databases">
        <title>B98-5 Cell Line De Novo Hybrid Assembly: An Optical Mapping Approach.</title>
        <authorList>
            <person name="Kananen K."/>
            <person name="Auerbach J.A."/>
            <person name="Kautto E."/>
            <person name="Blachly J.S."/>
        </authorList>
    </citation>
    <scope>NUCLEOTIDE SEQUENCE [LARGE SCALE GENOMIC DNA]</scope>
    <source>
        <strain evidence="8">B95-8</strain>
        <tissue evidence="8">Cell line</tissue>
    </source>
</reference>
<evidence type="ECO:0000313" key="8">
    <source>
        <dbReference type="EMBL" id="KAK2116968.1"/>
    </source>
</evidence>
<gene>
    <name evidence="8" type="primary">RPL28_1</name>
    <name evidence="8" type="ORF">P7K49_003854</name>
</gene>
<comment type="similarity">
    <text evidence="1">Belongs to the eukaryotic ribosomal protein eL28 family.</text>
</comment>
<dbReference type="PANTHER" id="PTHR10544">
    <property type="entry name" value="60S RIBOSOMAL PROTEIN L28"/>
    <property type="match status" value="1"/>
</dbReference>
<organism evidence="8 9">
    <name type="scientific">Saguinus oedipus</name>
    <name type="common">Cotton-top tamarin</name>
    <name type="synonym">Oedipomidas oedipus</name>
    <dbReference type="NCBI Taxonomy" id="9490"/>
    <lineage>
        <taxon>Eukaryota</taxon>
        <taxon>Metazoa</taxon>
        <taxon>Chordata</taxon>
        <taxon>Craniata</taxon>
        <taxon>Vertebrata</taxon>
        <taxon>Euteleostomi</taxon>
        <taxon>Mammalia</taxon>
        <taxon>Eutheria</taxon>
        <taxon>Euarchontoglires</taxon>
        <taxon>Primates</taxon>
        <taxon>Haplorrhini</taxon>
        <taxon>Platyrrhini</taxon>
        <taxon>Cebidae</taxon>
        <taxon>Callitrichinae</taxon>
        <taxon>Saguinus</taxon>
    </lineage>
</organism>
<evidence type="ECO:0000256" key="1">
    <source>
        <dbReference type="ARBA" id="ARBA00007926"/>
    </source>
</evidence>
<name>A0ABQ9W5R7_SAGOE</name>
<dbReference type="Proteomes" id="UP001266305">
    <property type="component" value="Unassembled WGS sequence"/>
</dbReference>
<comment type="caution">
    <text evidence="8">The sequence shown here is derived from an EMBL/GenBank/DDBJ whole genome shotgun (WGS) entry which is preliminary data.</text>
</comment>
<feature type="domain" description="Ribosomal eL28/Mak16" evidence="7">
    <location>
        <begin position="46"/>
        <end position="127"/>
    </location>
</feature>
<keyword evidence="3" id="KW-0687">Ribonucleoprotein</keyword>
<evidence type="ECO:0000256" key="3">
    <source>
        <dbReference type="ARBA" id="ARBA00023274"/>
    </source>
</evidence>
<feature type="compositionally biased region" description="Basic and acidic residues" evidence="6">
    <location>
        <begin position="126"/>
        <end position="141"/>
    </location>
</feature>
<sequence length="166" mass="19128">MSSPMYLKDKMHEGHSDERELKWVVRPQLRLKVTTARGATAMSVHLQWMVVQNCSSFLIKENKRTYSTDPNNLKARNSFRYNGLIHHMTVDVELAANGKGVLVVMKRRSGQRKPATCLLRADHHQQECSRHAQQHQTHDTQDQVPARPASAILRSQKPVMVKRKRI</sequence>
<dbReference type="GO" id="GO:0005840">
    <property type="term" value="C:ribosome"/>
    <property type="evidence" value="ECO:0007669"/>
    <property type="project" value="UniProtKB-KW"/>
</dbReference>
<keyword evidence="2 8" id="KW-0689">Ribosomal protein</keyword>
<dbReference type="InterPro" id="IPR002672">
    <property type="entry name" value="Ribosomal_eL28"/>
</dbReference>
<evidence type="ECO:0000256" key="2">
    <source>
        <dbReference type="ARBA" id="ARBA00022980"/>
    </source>
</evidence>